<evidence type="ECO:0000259" key="10">
    <source>
        <dbReference type="SMART" id="SM01360"/>
    </source>
</evidence>
<name>A0A085M7P7_9BILA</name>
<evidence type="ECO:0000313" key="13">
    <source>
        <dbReference type="Proteomes" id="UP000030764"/>
    </source>
</evidence>
<dbReference type="Gene3D" id="2.20.130.20">
    <property type="match status" value="1"/>
</dbReference>
<keyword evidence="1 8" id="KW-0732">Signal</keyword>
<dbReference type="InterPro" id="IPR011626">
    <property type="entry name" value="Alpha-macroglobulin_TED"/>
</dbReference>
<organism evidence="12 13">
    <name type="scientific">Trichuris suis</name>
    <name type="common">pig whipworm</name>
    <dbReference type="NCBI Taxonomy" id="68888"/>
    <lineage>
        <taxon>Eukaryota</taxon>
        <taxon>Metazoa</taxon>
        <taxon>Ecdysozoa</taxon>
        <taxon>Nematoda</taxon>
        <taxon>Enoplea</taxon>
        <taxon>Dorylaimia</taxon>
        <taxon>Trichinellida</taxon>
        <taxon>Trichuridae</taxon>
        <taxon>Trichuris</taxon>
    </lineage>
</organism>
<dbReference type="SMART" id="SM01361">
    <property type="entry name" value="A2M_recep"/>
    <property type="match status" value="1"/>
</dbReference>
<dbReference type="InterPro" id="IPR011625">
    <property type="entry name" value="A2M_N_BRD"/>
</dbReference>
<evidence type="ECO:0000256" key="5">
    <source>
        <dbReference type="ARBA" id="ARBA00057615"/>
    </source>
</evidence>
<reference evidence="12 13" key="1">
    <citation type="journal article" date="2014" name="Nat. Genet.">
        <title>Genome and transcriptome of the porcine whipworm Trichuris suis.</title>
        <authorList>
            <person name="Jex A.R."/>
            <person name="Nejsum P."/>
            <person name="Schwarz E.M."/>
            <person name="Hu L."/>
            <person name="Young N.D."/>
            <person name="Hall R.S."/>
            <person name="Korhonen P.K."/>
            <person name="Liao S."/>
            <person name="Thamsborg S."/>
            <person name="Xia J."/>
            <person name="Xu P."/>
            <person name="Wang S."/>
            <person name="Scheerlinck J.P."/>
            <person name="Hofmann A."/>
            <person name="Sternberg P.W."/>
            <person name="Wang J."/>
            <person name="Gasser R.B."/>
        </authorList>
    </citation>
    <scope>NUCLEOTIDE SEQUENCE [LARGE SCALE GENOMIC DNA]</scope>
    <source>
        <strain evidence="12">DCEP-RM93M</strain>
    </source>
</reference>
<evidence type="ECO:0000256" key="2">
    <source>
        <dbReference type="ARBA" id="ARBA00022966"/>
    </source>
</evidence>
<dbReference type="PANTHER" id="PTHR11412">
    <property type="entry name" value="MACROGLOBULIN / COMPLEMENT"/>
    <property type="match status" value="1"/>
</dbReference>
<dbReference type="SUPFAM" id="SSF48239">
    <property type="entry name" value="Terpenoid cyclases/Protein prenyltransferases"/>
    <property type="match status" value="1"/>
</dbReference>
<dbReference type="Gene3D" id="2.60.40.10">
    <property type="entry name" value="Immunoglobulins"/>
    <property type="match status" value="1"/>
</dbReference>
<dbReference type="Gene3D" id="2.60.40.1940">
    <property type="match status" value="1"/>
</dbReference>
<dbReference type="Gene3D" id="2.60.40.2950">
    <property type="match status" value="1"/>
</dbReference>
<evidence type="ECO:0000256" key="1">
    <source>
        <dbReference type="ARBA" id="ARBA00022729"/>
    </source>
</evidence>
<keyword evidence="4" id="KW-0325">Glycoprotein</keyword>
<dbReference type="SMART" id="SM01360">
    <property type="entry name" value="A2M"/>
    <property type="match status" value="1"/>
</dbReference>
<dbReference type="PANTHER" id="PTHR11412:SF136">
    <property type="entry name" value="CD109 ANTIGEN"/>
    <property type="match status" value="1"/>
</dbReference>
<comment type="function">
    <text evidence="5">Binds covalently through a thioester bond to the pathogen surface resulting in pathogen clearance.</text>
</comment>
<dbReference type="Pfam" id="PF17791">
    <property type="entry name" value="MG3"/>
    <property type="match status" value="1"/>
</dbReference>
<dbReference type="Proteomes" id="UP000030764">
    <property type="component" value="Unassembled WGS sequence"/>
</dbReference>
<dbReference type="Gene3D" id="2.60.40.1930">
    <property type="match status" value="2"/>
</dbReference>
<evidence type="ECO:0000256" key="3">
    <source>
        <dbReference type="ARBA" id="ARBA00023157"/>
    </source>
</evidence>
<dbReference type="InterPro" id="IPR009048">
    <property type="entry name" value="A-macroglobulin_rcpt-bd"/>
</dbReference>
<dbReference type="Gene3D" id="6.20.50.160">
    <property type="match status" value="1"/>
</dbReference>
<feature type="chain" id="PRO_5001795038" description="TEP1-F" evidence="8">
    <location>
        <begin position="24"/>
        <end position="1436"/>
    </location>
</feature>
<dbReference type="InterPro" id="IPR047565">
    <property type="entry name" value="Alpha-macroglob_thiol-ester_cl"/>
</dbReference>
<evidence type="ECO:0000256" key="7">
    <source>
        <dbReference type="ARBA" id="ARBA00078071"/>
    </source>
</evidence>
<dbReference type="Pfam" id="PF07677">
    <property type="entry name" value="A2M_recep"/>
    <property type="match status" value="1"/>
</dbReference>
<protein>
    <recommendedName>
        <fullName evidence="7">TEP1-F</fullName>
    </recommendedName>
</protein>
<keyword evidence="3" id="KW-1015">Disulfide bond</keyword>
<feature type="domain" description="Alpha-2-macroglobulin bait region" evidence="9">
    <location>
        <begin position="435"/>
        <end position="572"/>
    </location>
</feature>
<comment type="subunit">
    <text evidence="6">Heterodimer of a TEP1-N chain and an TEP1-C chain non-covalently linked. Forms a complex composed of TEP1-N and TEP1-C heterodimer, LRIM1 and APL1C; the interaction stabilizes TEP1-N and TEP1-C heterodimer, prevents its binding to tissues while circulating in the hemolymph and protects the thioester bond from hydrolysis. Mature TEP1 and to a lesser extent full-length TEP1 interact with SPCLIP1; the interaction is induced by microbial infection.</text>
</comment>
<feature type="signal peptide" evidence="8">
    <location>
        <begin position="1"/>
        <end position="23"/>
    </location>
</feature>
<dbReference type="EMBL" id="KL363219">
    <property type="protein sequence ID" value="KFD53243.1"/>
    <property type="molecule type" value="Genomic_DNA"/>
</dbReference>
<evidence type="ECO:0000259" key="9">
    <source>
        <dbReference type="SMART" id="SM01359"/>
    </source>
</evidence>
<feature type="domain" description="Alpha-macroglobulin receptor-binding" evidence="11">
    <location>
        <begin position="1290"/>
        <end position="1379"/>
    </location>
</feature>
<dbReference type="InterPro" id="IPR050473">
    <property type="entry name" value="A2M/Complement_sys"/>
</dbReference>
<dbReference type="InterPro" id="IPR041555">
    <property type="entry name" value="MG3"/>
</dbReference>
<evidence type="ECO:0000256" key="8">
    <source>
        <dbReference type="SAM" id="SignalP"/>
    </source>
</evidence>
<dbReference type="Gene3D" id="2.60.120.1540">
    <property type="match status" value="1"/>
</dbReference>
<keyword evidence="13" id="KW-1185">Reference proteome</keyword>
<dbReference type="Pfam" id="PF00207">
    <property type="entry name" value="A2M"/>
    <property type="match status" value="1"/>
</dbReference>
<dbReference type="InterPro" id="IPR013783">
    <property type="entry name" value="Ig-like_fold"/>
</dbReference>
<dbReference type="InterPro" id="IPR001599">
    <property type="entry name" value="Macroglobln_a2"/>
</dbReference>
<evidence type="ECO:0000256" key="4">
    <source>
        <dbReference type="ARBA" id="ARBA00023180"/>
    </source>
</evidence>
<dbReference type="Gene3D" id="2.60.40.690">
    <property type="entry name" value="Alpha-macroglobulin, receptor-binding domain"/>
    <property type="match status" value="1"/>
</dbReference>
<dbReference type="PROSITE" id="PS00477">
    <property type="entry name" value="ALPHA_2_MACROGLOBULIN"/>
    <property type="match status" value="1"/>
</dbReference>
<feature type="domain" description="Alpha-2-macroglobulin" evidence="10">
    <location>
        <begin position="686"/>
        <end position="781"/>
    </location>
</feature>
<dbReference type="InterPro" id="IPR036595">
    <property type="entry name" value="A-macroglobulin_rcpt-bd_sf"/>
</dbReference>
<dbReference type="InterPro" id="IPR019742">
    <property type="entry name" value="MacrogloblnA2_CS"/>
</dbReference>
<dbReference type="CDD" id="cd02897">
    <property type="entry name" value="A2M_2"/>
    <property type="match status" value="1"/>
</dbReference>
<dbReference type="GO" id="GO:0004866">
    <property type="term" value="F:endopeptidase inhibitor activity"/>
    <property type="evidence" value="ECO:0007669"/>
    <property type="project" value="InterPro"/>
</dbReference>
<keyword evidence="2" id="KW-0882">Thioester bond</keyword>
<evidence type="ECO:0000259" key="11">
    <source>
        <dbReference type="SMART" id="SM01361"/>
    </source>
</evidence>
<dbReference type="Gene3D" id="1.50.10.20">
    <property type="match status" value="1"/>
</dbReference>
<dbReference type="SMART" id="SM01419">
    <property type="entry name" value="Thiol-ester_cl"/>
    <property type="match status" value="1"/>
</dbReference>
<dbReference type="GO" id="GO:0005615">
    <property type="term" value="C:extracellular space"/>
    <property type="evidence" value="ECO:0007669"/>
    <property type="project" value="InterPro"/>
</dbReference>
<dbReference type="SMART" id="SM01359">
    <property type="entry name" value="A2M_N_2"/>
    <property type="match status" value="1"/>
</dbReference>
<dbReference type="InterPro" id="IPR008930">
    <property type="entry name" value="Terpenoid_cyclase/PrenylTrfase"/>
</dbReference>
<accession>A0A085M7P7</accession>
<evidence type="ECO:0000313" key="12">
    <source>
        <dbReference type="EMBL" id="KFD53243.1"/>
    </source>
</evidence>
<dbReference type="SUPFAM" id="SSF49410">
    <property type="entry name" value="Alpha-macroglobulin receptor domain"/>
    <property type="match status" value="1"/>
</dbReference>
<proteinExistence type="predicted"/>
<dbReference type="InterPro" id="IPR041813">
    <property type="entry name" value="A2M_TED"/>
</dbReference>
<dbReference type="InterPro" id="IPR002890">
    <property type="entry name" value="MG2"/>
</dbReference>
<dbReference type="FunFam" id="2.60.40.1930:FF:000001">
    <property type="entry name" value="CD109 isoform 3"/>
    <property type="match status" value="1"/>
</dbReference>
<gene>
    <name evidence="12" type="ORF">M513_05953</name>
</gene>
<evidence type="ECO:0000256" key="6">
    <source>
        <dbReference type="ARBA" id="ARBA00063781"/>
    </source>
</evidence>
<dbReference type="Pfam" id="PF07703">
    <property type="entry name" value="A2M_BRD"/>
    <property type="match status" value="1"/>
</dbReference>
<dbReference type="Pfam" id="PF07678">
    <property type="entry name" value="TED_complement"/>
    <property type="match status" value="1"/>
</dbReference>
<dbReference type="Pfam" id="PF01835">
    <property type="entry name" value="MG2"/>
    <property type="match status" value="1"/>
</dbReference>
<sequence>MDRRCLAQLSQVLLLLLIANVQASLAVESNYTGSYVIVAPRLIRPNLPYVVVVNFLESREPVVVRARVMDAQNRSVAQSWGHDIRAGKLSEIWIDKIPPNLTPEMQYKLFVQGETVSGRVLFQKSANLEFVHKSHSIFIQTDRGIYKPGSEVHIRVIVVTPDLKPYSGTANVTISDPSGNVIKQHKNMPIESGICGKGDSLKLTLTTEPPLGNWKIAVSVDEEEAFEEFAVDKYVLPTFEVEVKPPSFATVNGDITVFVTAKYTYGKSVEGNVTIKAHYPWPYYAAGEALEVQKMTTLDHSGEAVFRFANEELRQGRLINEFGYNQIKFTAVVTEKLTGQMRNGSAIVTVHKHPVKLVITRGADHFKPGLNYTFMIAAKAQDDQPIPPDATRKVYLNADFVIRSNQSVVNESDTETHIIGGPPYIPKREKYSRMLELDSNGTKVMNIETPSGALSLRIEVISKGAIVHMSKIAMDDLRGTLQFEATAKMAPKSRVLIYGVLPDSKEIIVDALDLKVDGAYTNNRDELFLKFQIRLRINPSRVEPNTNVTFSVNAPARSFVGLLVVDQSALLLKSANDINAGVIDNEIMSYEVVHFSTFPYQRPIQRRRKRLICFKCGMSGITGSDPYSIFHSSNLIVFTDAFLYREPLILAMSGMQRTQDAGGAFVPPAVGGGAHAPRIRVRFPETWIWADLSTNEHGNATYHALAPDTITSWVANAFSINEDAGLKVAPNTEKLEVFRPFFIRLHLPYSVKRGEVIALQILIFNYMSNEKLVKPRSSATVFIPIRPTTVGTIKLLVKAFADDAADAIEVPLIVEVRNSSSIEVAEGFPVFYSRPLIINLKGKATFSQSSIVETSADMVEDSGKAEVTIIGDVMGPTVKNAKGLIRMPYGCGEQNMINFVPNIIVMRYLKAVDKLTPELRSKLLNHMESGKWLNAAYFFFFRYQRELIYQRDDSSYSAFGKTDSQGSTWLTAFVVRSFAMAKSYIFIDEEKLNASLKFLESQQKENGMFEENGDVLHKGLQGGSGQGGVPLTAFVFLALFENGIQNSEALNYLEQSLDHISNNSYALALVCYALHRANSSKRNTAFNLLDNLATEKGMSSTIDSENHGFKYWTTNTSEEVSPNMQWYEKPRPADVEATAYTLLTYLLRDQTDSAFPIVRWLVYRRNALGGFSSTQDTVVALQALAHYAERTYTPDTNLAVTIRNGDHKALFQVNSGNAIVLQTYQINQMHQKIDVSAEGKGVAFVQLNWRYNVKTLPNNQPFICEQKVVQRAPNELILSLCCRYNLAGKSNMAVLEMQTPSGFVIDSDQLSTLTSKEYLQRVETDKQDTQANIYFSSLNSDPICFNVSSQLAYQVSDQKPANIKLYDYYDPARRIEFDYKVSKQVVIDDACGGDCWPEVSSAALISESSSAITQSIVSLHWIVLTVSLSIFVVRWL</sequence>